<dbReference type="Proteomes" id="UP000494165">
    <property type="component" value="Unassembled WGS sequence"/>
</dbReference>
<protein>
    <submittedName>
        <fullName evidence="3">Uncharacterized protein</fullName>
    </submittedName>
</protein>
<dbReference type="EMBL" id="CADEPI010000212">
    <property type="protein sequence ID" value="CAB3380569.1"/>
    <property type="molecule type" value="Genomic_DNA"/>
</dbReference>
<feature type="signal peptide" evidence="2">
    <location>
        <begin position="1"/>
        <end position="18"/>
    </location>
</feature>
<keyword evidence="1" id="KW-0812">Transmembrane</keyword>
<reference evidence="3 4" key="1">
    <citation type="submission" date="2020-04" db="EMBL/GenBank/DDBJ databases">
        <authorList>
            <person name="Alioto T."/>
            <person name="Alioto T."/>
            <person name="Gomez Garrido J."/>
        </authorList>
    </citation>
    <scope>NUCLEOTIDE SEQUENCE [LARGE SCALE GENOMIC DNA]</scope>
</reference>
<accession>A0A8S1DHQ5</accession>
<proteinExistence type="predicted"/>
<evidence type="ECO:0000256" key="2">
    <source>
        <dbReference type="SAM" id="SignalP"/>
    </source>
</evidence>
<dbReference type="AlphaFoldDB" id="A0A8S1DHQ5"/>
<keyword evidence="1" id="KW-0472">Membrane</keyword>
<evidence type="ECO:0000256" key="1">
    <source>
        <dbReference type="SAM" id="Phobius"/>
    </source>
</evidence>
<feature type="transmembrane region" description="Helical" evidence="1">
    <location>
        <begin position="279"/>
        <end position="312"/>
    </location>
</feature>
<sequence>MRSHFCLMLVCWVPFISANDAKFDGPNSKRSYKQNVIFDDQQMPSDKIESTNANERYGIYLPPNIPNRLVIPPVIIEMSPENRLTVRPNEAVILSFEIINYTDAPQGVVFSATDTASLIRYVDPPSTLIAPRGSTRVKVEIFPATESAVGLVNTITLAGQLRDGSYITRSAFVRIAKEIEDDGWDPTCSFTVQGGQCREQHSQESCMTGGWNVEATFRDDLSGLLRIESSPPGSLVFPPKFTAGTRSPVSVVLASSCCNEKMTVKVWDANGNSRTCDVAVYGLLAGEIAAIVLGCILLLALIAIIVMAIMLCRRRRAHELARIELPPRRRSP</sequence>
<keyword evidence="1" id="KW-1133">Transmembrane helix</keyword>
<keyword evidence="2" id="KW-0732">Signal</keyword>
<evidence type="ECO:0000313" key="3">
    <source>
        <dbReference type="EMBL" id="CAB3380569.1"/>
    </source>
</evidence>
<dbReference type="OrthoDB" id="6610237at2759"/>
<evidence type="ECO:0000313" key="4">
    <source>
        <dbReference type="Proteomes" id="UP000494165"/>
    </source>
</evidence>
<organism evidence="3 4">
    <name type="scientific">Cloeon dipterum</name>
    <dbReference type="NCBI Taxonomy" id="197152"/>
    <lineage>
        <taxon>Eukaryota</taxon>
        <taxon>Metazoa</taxon>
        <taxon>Ecdysozoa</taxon>
        <taxon>Arthropoda</taxon>
        <taxon>Hexapoda</taxon>
        <taxon>Insecta</taxon>
        <taxon>Pterygota</taxon>
        <taxon>Palaeoptera</taxon>
        <taxon>Ephemeroptera</taxon>
        <taxon>Pisciforma</taxon>
        <taxon>Baetidae</taxon>
        <taxon>Cloeon</taxon>
    </lineage>
</organism>
<keyword evidence="4" id="KW-1185">Reference proteome</keyword>
<gene>
    <name evidence="3" type="ORF">CLODIP_2_CD13760</name>
</gene>
<feature type="chain" id="PRO_5035878413" evidence="2">
    <location>
        <begin position="19"/>
        <end position="332"/>
    </location>
</feature>
<comment type="caution">
    <text evidence="3">The sequence shown here is derived from an EMBL/GenBank/DDBJ whole genome shotgun (WGS) entry which is preliminary data.</text>
</comment>
<name>A0A8S1DHQ5_9INSE</name>